<feature type="chain" id="PRO_5027737617" evidence="2">
    <location>
        <begin position="24"/>
        <end position="209"/>
    </location>
</feature>
<accession>A0A7C1NXM6</accession>
<sequence length="209" mass="22283">MARSPLATWLLILLPLVPWPAAAEDSAFLWAATGSADDLGLRTGVALDMPGRPRLGAESNLRRATPTNSGTAHPPMRLWGEVDLRRAAANPASVGLTVDLLSGAARAALRQSRALMDEGPATLSLDRALEAGRRTDGDAVFTARQNLRLFFGGIDTTVTGGVVMDSGAPFHAEFAVEKRLLAGIKLRAVISDIAHEPAARVNARFERQW</sequence>
<comment type="caution">
    <text evidence="3">The sequence shown here is derived from an EMBL/GenBank/DDBJ whole genome shotgun (WGS) entry which is preliminary data.</text>
</comment>
<evidence type="ECO:0000256" key="1">
    <source>
        <dbReference type="SAM" id="MobiDB-lite"/>
    </source>
</evidence>
<gene>
    <name evidence="3" type="ORF">ENP70_14725</name>
</gene>
<feature type="signal peptide" evidence="2">
    <location>
        <begin position="1"/>
        <end position="23"/>
    </location>
</feature>
<proteinExistence type="predicted"/>
<feature type="region of interest" description="Disordered" evidence="1">
    <location>
        <begin position="52"/>
        <end position="76"/>
    </location>
</feature>
<evidence type="ECO:0000256" key="2">
    <source>
        <dbReference type="SAM" id="SignalP"/>
    </source>
</evidence>
<dbReference type="EMBL" id="DSKI01000753">
    <property type="protein sequence ID" value="HEB44908.1"/>
    <property type="molecule type" value="Genomic_DNA"/>
</dbReference>
<name>A0A7C1NXM6_9HYPH</name>
<dbReference type="AlphaFoldDB" id="A0A7C1NXM6"/>
<organism evidence="3">
    <name type="scientific">Agrobacterium albertimagni</name>
    <dbReference type="NCBI Taxonomy" id="147266"/>
    <lineage>
        <taxon>Bacteria</taxon>
        <taxon>Pseudomonadati</taxon>
        <taxon>Pseudomonadota</taxon>
        <taxon>Alphaproteobacteria</taxon>
        <taxon>Hyphomicrobiales</taxon>
        <taxon>Rhizobiaceae</taxon>
        <taxon>Rhizobium/Agrobacterium group</taxon>
        <taxon>Agrobacterium</taxon>
    </lineage>
</organism>
<reference evidence="3" key="1">
    <citation type="journal article" date="2020" name="mSystems">
        <title>Genome- and Community-Level Interaction Insights into Carbon Utilization and Element Cycling Functions of Hydrothermarchaeota in Hydrothermal Sediment.</title>
        <authorList>
            <person name="Zhou Z."/>
            <person name="Liu Y."/>
            <person name="Xu W."/>
            <person name="Pan J."/>
            <person name="Luo Z.H."/>
            <person name="Li M."/>
        </authorList>
    </citation>
    <scope>NUCLEOTIDE SEQUENCE [LARGE SCALE GENOMIC DNA]</scope>
    <source>
        <strain evidence="3">SpSt-243</strain>
    </source>
</reference>
<evidence type="ECO:0000313" key="3">
    <source>
        <dbReference type="EMBL" id="HEB44908.1"/>
    </source>
</evidence>
<keyword evidence="2" id="KW-0732">Signal</keyword>
<protein>
    <submittedName>
        <fullName evidence="3">Uncharacterized protein</fullName>
    </submittedName>
</protein>